<feature type="transmembrane region" description="Helical" evidence="1">
    <location>
        <begin position="36"/>
        <end position="54"/>
    </location>
</feature>
<proteinExistence type="predicted"/>
<keyword evidence="1" id="KW-0812">Transmembrane</keyword>
<protein>
    <submittedName>
        <fullName evidence="2">Uncharacterized protein</fullName>
    </submittedName>
</protein>
<gene>
    <name evidence="2" type="ORF">GCM10017581_093890</name>
</gene>
<keyword evidence="3" id="KW-1185">Reference proteome</keyword>
<organism evidence="2 3">
    <name type="scientific">Dactylosporangium matsuzakiense</name>
    <dbReference type="NCBI Taxonomy" id="53360"/>
    <lineage>
        <taxon>Bacteria</taxon>
        <taxon>Bacillati</taxon>
        <taxon>Actinomycetota</taxon>
        <taxon>Actinomycetes</taxon>
        <taxon>Micromonosporales</taxon>
        <taxon>Micromonosporaceae</taxon>
        <taxon>Dactylosporangium</taxon>
    </lineage>
</organism>
<dbReference type="EMBL" id="BSFP01000104">
    <property type="protein sequence ID" value="GLL07635.1"/>
    <property type="molecule type" value="Genomic_DNA"/>
</dbReference>
<comment type="caution">
    <text evidence="2">The sequence shown here is derived from an EMBL/GenBank/DDBJ whole genome shotgun (WGS) entry which is preliminary data.</text>
</comment>
<feature type="transmembrane region" description="Helical" evidence="1">
    <location>
        <begin position="74"/>
        <end position="98"/>
    </location>
</feature>
<name>A0A9W6KUW0_9ACTN</name>
<keyword evidence="1" id="KW-1133">Transmembrane helix</keyword>
<accession>A0A9W6KUW0</accession>
<reference evidence="2" key="1">
    <citation type="journal article" date="2014" name="Int. J. Syst. Evol. Microbiol.">
        <title>Complete genome sequence of Corynebacterium casei LMG S-19264T (=DSM 44701T), isolated from a smear-ripened cheese.</title>
        <authorList>
            <consortium name="US DOE Joint Genome Institute (JGI-PGF)"/>
            <person name="Walter F."/>
            <person name="Albersmeier A."/>
            <person name="Kalinowski J."/>
            <person name="Ruckert C."/>
        </authorList>
    </citation>
    <scope>NUCLEOTIDE SEQUENCE</scope>
    <source>
        <strain evidence="2">VKM Ac-1321</strain>
    </source>
</reference>
<evidence type="ECO:0000313" key="2">
    <source>
        <dbReference type="EMBL" id="GLL07635.1"/>
    </source>
</evidence>
<feature type="transmembrane region" description="Helical" evidence="1">
    <location>
        <begin position="208"/>
        <end position="228"/>
    </location>
</feature>
<dbReference type="Proteomes" id="UP001143480">
    <property type="component" value="Unassembled WGS sequence"/>
</dbReference>
<evidence type="ECO:0000313" key="3">
    <source>
        <dbReference type="Proteomes" id="UP001143480"/>
    </source>
</evidence>
<feature type="transmembrane region" description="Helical" evidence="1">
    <location>
        <begin position="105"/>
        <end position="127"/>
    </location>
</feature>
<sequence length="250" mass="25912">MVYNIWFILGVFISNGIGCVLSVFCLVRMTDARRSFANRAFLVLAAAWGIVETARDDALFVIATAIHLRDDSVVFYLAPSLALTVVSVGLACAVLGVAAANPRPVWTVTAGATVGLLTGGMAVQAVLAGRSGYAVSIDVPAAVATAAGLAAVTAAAVFLATGATARWRMSGPILVLALCMTVAQYLLAAEVNTDLSAIEDNAVGMSPLQLIFICVAAFGVRTIVLTLLSITDEGKFERAAEYAGTRRAPD</sequence>
<keyword evidence="1" id="KW-0472">Membrane</keyword>
<feature type="transmembrane region" description="Helical" evidence="1">
    <location>
        <begin position="171"/>
        <end position="188"/>
    </location>
</feature>
<evidence type="ECO:0000256" key="1">
    <source>
        <dbReference type="SAM" id="Phobius"/>
    </source>
</evidence>
<feature type="transmembrane region" description="Helical" evidence="1">
    <location>
        <begin position="139"/>
        <end position="159"/>
    </location>
</feature>
<reference evidence="2" key="2">
    <citation type="submission" date="2023-01" db="EMBL/GenBank/DDBJ databases">
        <authorList>
            <person name="Sun Q."/>
            <person name="Evtushenko L."/>
        </authorList>
    </citation>
    <scope>NUCLEOTIDE SEQUENCE</scope>
    <source>
        <strain evidence="2">VKM Ac-1321</strain>
    </source>
</reference>
<feature type="transmembrane region" description="Helical" evidence="1">
    <location>
        <begin position="6"/>
        <end position="27"/>
    </location>
</feature>
<dbReference type="AlphaFoldDB" id="A0A9W6KUW0"/>